<reference evidence="2" key="1">
    <citation type="submission" date="2017-08" db="EMBL/GenBank/DDBJ databases">
        <title>A dynamic microbial community with high functional redundancy inhabits the cold, oxic subseafloor aquifer.</title>
        <authorList>
            <person name="Tully B.J."/>
            <person name="Wheat C.G."/>
            <person name="Glazer B.T."/>
            <person name="Huber J.A."/>
        </authorList>
    </citation>
    <scope>NUCLEOTIDE SEQUENCE [LARGE SCALE GENOMIC DNA]</scope>
</reference>
<dbReference type="Proteomes" id="UP000218172">
    <property type="component" value="Unassembled WGS sequence"/>
</dbReference>
<evidence type="ECO:0000313" key="1">
    <source>
        <dbReference type="EMBL" id="PCH63714.1"/>
    </source>
</evidence>
<gene>
    <name evidence="1" type="ORF">COC19_00680</name>
</gene>
<protein>
    <submittedName>
        <fullName evidence="1">Uncharacterized protein</fullName>
    </submittedName>
</protein>
<dbReference type="EMBL" id="NVQR01000009">
    <property type="protein sequence ID" value="PCH63714.1"/>
    <property type="molecule type" value="Genomic_DNA"/>
</dbReference>
<evidence type="ECO:0000313" key="2">
    <source>
        <dbReference type="Proteomes" id="UP000218172"/>
    </source>
</evidence>
<sequence>MSYALFHMYEPHRRQLIAGHLFYVEQAEKRLLSQFQNIEEEADKYASDWLKKAGHHFDPDRHDPGDFYEQAHDESVNFYQMLKEMENRTRLNVIAGMFHEWDKQLREWVVKEINHWHLGDNVRQKIWKVSFHDLISLFTHLGWNIEDTEYFHALNKCRLVVNVYKHGEGNAMEEIKVQHREYIDNFKREFSFLEHKDLKVLPSHITEFSEAIIAFWNDLPEYIWDREPLEVPDWFGKAFSKDREIRKKKRQSYK</sequence>
<comment type="caution">
    <text evidence="1">The sequence shown here is derived from an EMBL/GenBank/DDBJ whole genome shotgun (WGS) entry which is preliminary data.</text>
</comment>
<dbReference type="AlphaFoldDB" id="A0A2A4MVE9"/>
<name>A0A2A4MVE9_9GAMM</name>
<accession>A0A2A4MVE9</accession>
<proteinExistence type="predicted"/>
<organism evidence="1 2">
    <name type="scientific">SAR86 cluster bacterium</name>
    <dbReference type="NCBI Taxonomy" id="2030880"/>
    <lineage>
        <taxon>Bacteria</taxon>
        <taxon>Pseudomonadati</taxon>
        <taxon>Pseudomonadota</taxon>
        <taxon>Gammaproteobacteria</taxon>
        <taxon>SAR86 cluster</taxon>
    </lineage>
</organism>